<dbReference type="VEuPathDB" id="TrichDB:TVAG_273340"/>
<dbReference type="OrthoDB" id="2143914at2759"/>
<keyword evidence="4" id="KW-0539">Nucleus</keyword>
<feature type="domain" description="HTH myb-type" evidence="6">
    <location>
        <begin position="141"/>
        <end position="189"/>
    </location>
</feature>
<dbReference type="AlphaFoldDB" id="A2EZW0"/>
<evidence type="ECO:0000256" key="4">
    <source>
        <dbReference type="ARBA" id="ARBA00023242"/>
    </source>
</evidence>
<evidence type="ECO:0000259" key="6">
    <source>
        <dbReference type="PROSITE" id="PS51294"/>
    </source>
</evidence>
<dbReference type="GO" id="GO:0000978">
    <property type="term" value="F:RNA polymerase II cis-regulatory region sequence-specific DNA binding"/>
    <property type="evidence" value="ECO:0000318"/>
    <property type="project" value="GO_Central"/>
</dbReference>
<dbReference type="RefSeq" id="XP_001314370.1">
    <property type="nucleotide sequence ID" value="XM_001314351.1"/>
</dbReference>
<evidence type="ECO:0000313" key="8">
    <source>
        <dbReference type="Proteomes" id="UP000001542"/>
    </source>
</evidence>
<organism evidence="7 8">
    <name type="scientific">Trichomonas vaginalis (strain ATCC PRA-98 / G3)</name>
    <dbReference type="NCBI Taxonomy" id="412133"/>
    <lineage>
        <taxon>Eukaryota</taxon>
        <taxon>Metamonada</taxon>
        <taxon>Parabasalia</taxon>
        <taxon>Trichomonadida</taxon>
        <taxon>Trichomonadidae</taxon>
        <taxon>Trichomonas</taxon>
    </lineage>
</organism>
<dbReference type="InterPro" id="IPR001005">
    <property type="entry name" value="SANT/Myb"/>
</dbReference>
<dbReference type="PANTHER" id="PTHR46621:SF1">
    <property type="entry name" value="SNRNA-ACTIVATING PROTEIN COMPLEX SUBUNIT 4"/>
    <property type="match status" value="1"/>
</dbReference>
<keyword evidence="8" id="KW-1185">Reference proteome</keyword>
<dbReference type="InterPro" id="IPR017930">
    <property type="entry name" value="Myb_dom"/>
</dbReference>
<dbReference type="InterPro" id="IPR009057">
    <property type="entry name" value="Homeodomain-like_sf"/>
</dbReference>
<dbReference type="Gene3D" id="1.10.10.60">
    <property type="entry name" value="Homeodomain-like"/>
    <property type="match status" value="2"/>
</dbReference>
<protein>
    <submittedName>
        <fullName evidence="7">Myb-like DNA-binding domain containing protein</fullName>
    </submittedName>
</protein>
<reference evidence="7" key="1">
    <citation type="submission" date="2006-10" db="EMBL/GenBank/DDBJ databases">
        <authorList>
            <person name="Amadeo P."/>
            <person name="Zhao Q."/>
            <person name="Wortman J."/>
            <person name="Fraser-Liggett C."/>
            <person name="Carlton J."/>
        </authorList>
    </citation>
    <scope>NUCLEOTIDE SEQUENCE</scope>
    <source>
        <strain evidence="7">G3</strain>
    </source>
</reference>
<keyword evidence="2 7" id="KW-0238">DNA-binding</keyword>
<evidence type="ECO:0000259" key="5">
    <source>
        <dbReference type="PROSITE" id="PS50090"/>
    </source>
</evidence>
<dbReference type="Pfam" id="PF13921">
    <property type="entry name" value="Myb_DNA-bind_6"/>
    <property type="match status" value="1"/>
</dbReference>
<dbReference type="InterPro" id="IPR051575">
    <property type="entry name" value="Myb-like_DNA-bd"/>
</dbReference>
<evidence type="ECO:0000256" key="2">
    <source>
        <dbReference type="ARBA" id="ARBA00023125"/>
    </source>
</evidence>
<dbReference type="SMR" id="A2EZW0"/>
<evidence type="ECO:0000256" key="3">
    <source>
        <dbReference type="ARBA" id="ARBA00023163"/>
    </source>
</evidence>
<dbReference type="PROSITE" id="PS51294">
    <property type="entry name" value="HTH_MYB"/>
    <property type="match status" value="2"/>
</dbReference>
<dbReference type="PANTHER" id="PTHR46621">
    <property type="entry name" value="SNRNA-ACTIVATING PROTEIN COMPLEX SUBUNIT 4"/>
    <property type="match status" value="1"/>
</dbReference>
<keyword evidence="3" id="KW-0804">Transcription</keyword>
<dbReference type="SMART" id="SM00717">
    <property type="entry name" value="SANT"/>
    <property type="match status" value="2"/>
</dbReference>
<gene>
    <name evidence="7" type="ORF">TVAG_273340</name>
</gene>
<dbReference type="eggNOG" id="KOG0048">
    <property type="taxonomic scope" value="Eukaryota"/>
</dbReference>
<dbReference type="STRING" id="5722.A2EZW0"/>
<keyword evidence="1" id="KW-0805">Transcription regulation</keyword>
<feature type="domain" description="HTH myb-type" evidence="6">
    <location>
        <begin position="88"/>
        <end position="140"/>
    </location>
</feature>
<name>A2EZW0_TRIV3</name>
<feature type="domain" description="Myb-like" evidence="5">
    <location>
        <begin position="88"/>
        <end position="140"/>
    </location>
</feature>
<evidence type="ECO:0000313" key="7">
    <source>
        <dbReference type="EMBL" id="EAY01823.1"/>
    </source>
</evidence>
<dbReference type="SUPFAM" id="SSF46689">
    <property type="entry name" value="Homeodomain-like"/>
    <property type="match status" value="1"/>
</dbReference>
<feature type="domain" description="Myb-like" evidence="5">
    <location>
        <begin position="141"/>
        <end position="189"/>
    </location>
</feature>
<dbReference type="GO" id="GO:0000981">
    <property type="term" value="F:DNA-binding transcription factor activity, RNA polymerase II-specific"/>
    <property type="evidence" value="ECO:0000318"/>
    <property type="project" value="GO_Central"/>
</dbReference>
<accession>A2EZW0</accession>
<dbReference type="KEGG" id="tva:4759652"/>
<dbReference type="Proteomes" id="UP000001542">
    <property type="component" value="Unassembled WGS sequence"/>
</dbReference>
<dbReference type="EMBL" id="DS113556">
    <property type="protein sequence ID" value="EAY01823.1"/>
    <property type="molecule type" value="Genomic_DNA"/>
</dbReference>
<dbReference type="CDD" id="cd00167">
    <property type="entry name" value="SANT"/>
    <property type="match status" value="2"/>
</dbReference>
<dbReference type="GO" id="GO:0006355">
    <property type="term" value="P:regulation of DNA-templated transcription"/>
    <property type="evidence" value="ECO:0000318"/>
    <property type="project" value="GO_Central"/>
</dbReference>
<reference evidence="7" key="2">
    <citation type="journal article" date="2007" name="Science">
        <title>Draft genome sequence of the sexually transmitted pathogen Trichomonas vaginalis.</title>
        <authorList>
            <person name="Carlton J.M."/>
            <person name="Hirt R.P."/>
            <person name="Silva J.C."/>
            <person name="Delcher A.L."/>
            <person name="Schatz M."/>
            <person name="Zhao Q."/>
            <person name="Wortman J.R."/>
            <person name="Bidwell S.L."/>
            <person name="Alsmark U.C.M."/>
            <person name="Besteiro S."/>
            <person name="Sicheritz-Ponten T."/>
            <person name="Noel C.J."/>
            <person name="Dacks J.B."/>
            <person name="Foster P.G."/>
            <person name="Simillion C."/>
            <person name="Van de Peer Y."/>
            <person name="Miranda-Saavedra D."/>
            <person name="Barton G.J."/>
            <person name="Westrop G.D."/>
            <person name="Mueller S."/>
            <person name="Dessi D."/>
            <person name="Fiori P.L."/>
            <person name="Ren Q."/>
            <person name="Paulsen I."/>
            <person name="Zhang H."/>
            <person name="Bastida-Corcuera F.D."/>
            <person name="Simoes-Barbosa A."/>
            <person name="Brown M.T."/>
            <person name="Hayes R.D."/>
            <person name="Mukherjee M."/>
            <person name="Okumura C.Y."/>
            <person name="Schneider R."/>
            <person name="Smith A.J."/>
            <person name="Vanacova S."/>
            <person name="Villalvazo M."/>
            <person name="Haas B.J."/>
            <person name="Pertea M."/>
            <person name="Feldblyum T.V."/>
            <person name="Utterback T.R."/>
            <person name="Shu C.L."/>
            <person name="Osoegawa K."/>
            <person name="de Jong P.J."/>
            <person name="Hrdy I."/>
            <person name="Horvathova L."/>
            <person name="Zubacova Z."/>
            <person name="Dolezal P."/>
            <person name="Malik S.B."/>
            <person name="Logsdon J.M. Jr."/>
            <person name="Henze K."/>
            <person name="Gupta A."/>
            <person name="Wang C.C."/>
            <person name="Dunne R.L."/>
            <person name="Upcroft J.A."/>
            <person name="Upcroft P."/>
            <person name="White O."/>
            <person name="Salzberg S.L."/>
            <person name="Tang P."/>
            <person name="Chiu C.-H."/>
            <person name="Lee Y.-S."/>
            <person name="Embley T.M."/>
            <person name="Coombs G.H."/>
            <person name="Mottram J.C."/>
            <person name="Tachezy J."/>
            <person name="Fraser-Liggett C.M."/>
            <person name="Johnson P.J."/>
        </authorList>
    </citation>
    <scope>NUCLEOTIDE SEQUENCE [LARGE SCALE GENOMIC DNA]</scope>
    <source>
        <strain evidence="7">G3</strain>
    </source>
</reference>
<dbReference type="InParanoid" id="A2EZW0"/>
<dbReference type="GO" id="GO:0005634">
    <property type="term" value="C:nucleus"/>
    <property type="evidence" value="ECO:0000318"/>
    <property type="project" value="GO_Central"/>
</dbReference>
<dbReference type="PROSITE" id="PS50090">
    <property type="entry name" value="MYB_LIKE"/>
    <property type="match status" value="2"/>
</dbReference>
<evidence type="ECO:0000256" key="1">
    <source>
        <dbReference type="ARBA" id="ARBA00023015"/>
    </source>
</evidence>
<dbReference type="VEuPathDB" id="TrichDB:TVAGG3_0197200"/>
<sequence length="276" mass="31589">MYSENACSPNNNLPPAFYDEILLGLNPDQVQPMKDVFSSFITNNIDYQQAKLQSLNLTGTSEPVDKLLSFIDVPDEPASSPTCDFCPSNQKKSKAWTSYEDRRLVAAMHKYGPSDWTKISEFVGNGRNRNQCSQRWLRSLNPIINKSQWSMDEDIKLINAVNRYGDRSWTKVAAEIPGRTDVQCRYRYQIIGKKYPRALGIEQSQFFSQCYHLPTYENHVAYNTSPAPKVIEVKKETPIVAIQKEPAVDIADLWSSIHLFDMIKELETDPTSFFNN</sequence>
<proteinExistence type="predicted"/>